<dbReference type="VEuPathDB" id="FungiDB:FUN_003363"/>
<dbReference type="VEuPathDB" id="FungiDB:RhiirA1_450527"/>
<feature type="compositionally biased region" description="Acidic residues" evidence="2">
    <location>
        <begin position="394"/>
        <end position="404"/>
    </location>
</feature>
<dbReference type="VEuPathDB" id="FungiDB:RhiirFUN_022423"/>
<dbReference type="VEuPathDB" id="FungiDB:FUN_024782"/>
<dbReference type="GO" id="GO:0008270">
    <property type="term" value="F:zinc ion binding"/>
    <property type="evidence" value="ECO:0007669"/>
    <property type="project" value="UniProtKB-KW"/>
</dbReference>
<dbReference type="PROSITE" id="PS50158">
    <property type="entry name" value="ZF_CCHC"/>
    <property type="match status" value="1"/>
</dbReference>
<dbReference type="Pfam" id="PF00098">
    <property type="entry name" value="zf-CCHC"/>
    <property type="match status" value="2"/>
</dbReference>
<dbReference type="SUPFAM" id="SSF50630">
    <property type="entry name" value="Acid proteases"/>
    <property type="match status" value="1"/>
</dbReference>
<dbReference type="Gene3D" id="4.10.60.10">
    <property type="entry name" value="Zinc finger, CCHC-type"/>
    <property type="match status" value="1"/>
</dbReference>
<protein>
    <recommendedName>
        <fullName evidence="3">CCHC-type domain-containing protein</fullName>
    </recommendedName>
</protein>
<reference evidence="4 5" key="2">
    <citation type="submission" date="2017-09" db="EMBL/GenBank/DDBJ databases">
        <title>Extensive intraspecific genome diversity in a model arbuscular mycorrhizal fungus.</title>
        <authorList>
            <person name="Chen E.C."/>
            <person name="Morin E."/>
            <person name="Beaudet D."/>
            <person name="Noel J."/>
            <person name="Ndikumana S."/>
            <person name="Charron P."/>
            <person name="St-Onge C."/>
            <person name="Giorgi J."/>
            <person name="Grigoriev I.V."/>
            <person name="Roux C."/>
            <person name="Martin F.M."/>
            <person name="Corradi N."/>
        </authorList>
    </citation>
    <scope>NUCLEOTIDE SEQUENCE [LARGE SCALE GENOMIC DNA]</scope>
    <source>
        <strain evidence="4 5">A5</strain>
    </source>
</reference>
<evidence type="ECO:0000256" key="2">
    <source>
        <dbReference type="SAM" id="MobiDB-lite"/>
    </source>
</evidence>
<dbReference type="SUPFAM" id="SSF57756">
    <property type="entry name" value="Retrovirus zinc finger-like domains"/>
    <property type="match status" value="2"/>
</dbReference>
<keyword evidence="1" id="KW-0863">Zinc-finger</keyword>
<dbReference type="GO" id="GO:0003676">
    <property type="term" value="F:nucleic acid binding"/>
    <property type="evidence" value="ECO:0007669"/>
    <property type="project" value="InterPro"/>
</dbReference>
<dbReference type="Gene3D" id="2.40.70.10">
    <property type="entry name" value="Acid Proteases"/>
    <property type="match status" value="1"/>
</dbReference>
<feature type="region of interest" description="Disordered" evidence="2">
    <location>
        <begin position="356"/>
        <end position="404"/>
    </location>
</feature>
<dbReference type="Proteomes" id="UP000232722">
    <property type="component" value="Unassembled WGS sequence"/>
</dbReference>
<evidence type="ECO:0000313" key="5">
    <source>
        <dbReference type="Proteomes" id="UP000232722"/>
    </source>
</evidence>
<accession>A0A2N0NUM5</accession>
<feature type="domain" description="CCHC-type" evidence="3">
    <location>
        <begin position="33"/>
        <end position="48"/>
    </location>
</feature>
<dbReference type="InterPro" id="IPR001878">
    <property type="entry name" value="Znf_CCHC"/>
</dbReference>
<gene>
    <name evidence="4" type="ORF">RhiirA5_431654</name>
</gene>
<dbReference type="EMBL" id="LLXJ01002719">
    <property type="protein sequence ID" value="PKB98273.1"/>
    <property type="molecule type" value="Genomic_DNA"/>
</dbReference>
<dbReference type="InterPro" id="IPR021109">
    <property type="entry name" value="Peptidase_aspartic_dom_sf"/>
</dbReference>
<dbReference type="CDD" id="cd00303">
    <property type="entry name" value="retropepsin_like"/>
    <property type="match status" value="1"/>
</dbReference>
<feature type="region of interest" description="Disordered" evidence="2">
    <location>
        <begin position="1"/>
        <end position="21"/>
    </location>
</feature>
<evidence type="ECO:0000256" key="1">
    <source>
        <dbReference type="PROSITE-ProRule" id="PRU00047"/>
    </source>
</evidence>
<organism evidence="4 5">
    <name type="scientific">Rhizophagus irregularis</name>
    <dbReference type="NCBI Taxonomy" id="588596"/>
    <lineage>
        <taxon>Eukaryota</taxon>
        <taxon>Fungi</taxon>
        <taxon>Fungi incertae sedis</taxon>
        <taxon>Mucoromycota</taxon>
        <taxon>Glomeromycotina</taxon>
        <taxon>Glomeromycetes</taxon>
        <taxon>Glomerales</taxon>
        <taxon>Glomeraceae</taxon>
        <taxon>Rhizophagus</taxon>
    </lineage>
</organism>
<dbReference type="InterPro" id="IPR036875">
    <property type="entry name" value="Znf_CCHC_sf"/>
</dbReference>
<feature type="compositionally biased region" description="Acidic residues" evidence="2">
    <location>
        <begin position="365"/>
        <end position="385"/>
    </location>
</feature>
<proteinExistence type="predicted"/>
<keyword evidence="1" id="KW-0479">Metal-binding</keyword>
<comment type="caution">
    <text evidence="4">The sequence shown here is derived from an EMBL/GenBank/DDBJ whole genome shotgun (WGS) entry which is preliminary data.</text>
</comment>
<dbReference type="Pfam" id="PF13975">
    <property type="entry name" value="gag-asp_proteas"/>
    <property type="match status" value="1"/>
</dbReference>
<evidence type="ECO:0000259" key="3">
    <source>
        <dbReference type="PROSITE" id="PS50158"/>
    </source>
</evidence>
<keyword evidence="1" id="KW-0862">Zinc</keyword>
<reference evidence="4 5" key="1">
    <citation type="submission" date="2016-04" db="EMBL/GenBank/DDBJ databases">
        <title>Genome analyses suggest a sexual origin of heterokaryosis in a supposedly ancient asexual fungus.</title>
        <authorList>
            <person name="Ropars J."/>
            <person name="Sedzielewska K."/>
            <person name="Noel J."/>
            <person name="Charron P."/>
            <person name="Farinelli L."/>
            <person name="Marton T."/>
            <person name="Kruger M."/>
            <person name="Pelin A."/>
            <person name="Brachmann A."/>
            <person name="Corradi N."/>
        </authorList>
    </citation>
    <scope>NUCLEOTIDE SEQUENCE [LARGE SCALE GENOMIC DNA]</scope>
    <source>
        <strain evidence="4 5">A5</strain>
    </source>
</reference>
<dbReference type="AlphaFoldDB" id="A0A2N0NUM5"/>
<sequence>MEAHMIKRNESNRRPIRRNDNRRNNINWNEITCYNCGKQGHTLTICRERRTNGRNNQINYIDDEYYYENEYENNIYNMDYQDDEYNDYEYENEIYEVNNEENDMYEVPNYRNAPRRSDRNIRNKDQTINEERMRRADNNWNRRKNLENLQKGRETKRNNNICQNCGQIEHYIKECVNEKVKFNRRVPNVEEFEPVKAFMNSNANITWAQLINERPNVRKQLRGEEKTQTTRCNVIINGKAIRALVNTGAGSSTITNKLRKKLNIPIIKKSNVILTIADEKSIASLGIAEIDIEIDDELGLTLEVEVKDSKRKDLILGTDLLKHGIIDMKEQLLTVELDGEIYEIPIDYEKKQVHFKDKKNNNESSESESSESESDEDEYLESEYEDNVKHDLCIIDEDDEEVAK</sequence>
<evidence type="ECO:0000313" key="4">
    <source>
        <dbReference type="EMBL" id="PKB98273.1"/>
    </source>
</evidence>
<dbReference type="SMART" id="SM00343">
    <property type="entry name" value="ZnF_C2HC"/>
    <property type="match status" value="2"/>
</dbReference>
<name>A0A2N0NUM5_9GLOM</name>